<keyword evidence="7 10" id="KW-0150">Chloroplast</keyword>
<dbReference type="GO" id="GO:0003723">
    <property type="term" value="F:RNA binding"/>
    <property type="evidence" value="ECO:0007669"/>
    <property type="project" value="UniProtKB-KW"/>
</dbReference>
<dbReference type="InterPro" id="IPR002866">
    <property type="entry name" value="Maturase_MatK"/>
</dbReference>
<keyword evidence="6" id="KW-0694">RNA-binding</keyword>
<evidence type="ECO:0000256" key="1">
    <source>
        <dbReference type="ARBA" id="ARBA00004474"/>
    </source>
</evidence>
<organism evidence="10">
    <name type="scientific">Cryptogramma acrostichoides</name>
    <dbReference type="NCBI Taxonomy" id="414624"/>
    <lineage>
        <taxon>Eukaryota</taxon>
        <taxon>Viridiplantae</taxon>
        <taxon>Streptophyta</taxon>
        <taxon>Embryophyta</taxon>
        <taxon>Tracheophyta</taxon>
        <taxon>Polypodiopsida</taxon>
        <taxon>Polypodiidae</taxon>
        <taxon>Polypodiales</taxon>
        <taxon>Pteridineae</taxon>
        <taxon>Pteridaceae</taxon>
        <taxon>Cryptogrammoideae</taxon>
        <taxon>Cryptogramma</taxon>
    </lineage>
</organism>
<dbReference type="InterPro" id="IPR024937">
    <property type="entry name" value="Domain_X"/>
</dbReference>
<evidence type="ECO:0000256" key="5">
    <source>
        <dbReference type="ARBA" id="ARBA00022694"/>
    </source>
</evidence>
<dbReference type="RefSeq" id="YP_009548731.1">
    <property type="nucleotide sequence ID" value="NC_040211.1"/>
</dbReference>
<evidence type="ECO:0000256" key="2">
    <source>
        <dbReference type="ARBA" id="ARBA00006621"/>
    </source>
</evidence>
<name>A0A3G5CS75_9MONI</name>
<feature type="domain" description="Maturase MatK N-terminal" evidence="9">
    <location>
        <begin position="23"/>
        <end position="332"/>
    </location>
</feature>
<dbReference type="AlphaFoldDB" id="A0A3G5CS75"/>
<dbReference type="GO" id="GO:0006397">
    <property type="term" value="P:mRNA processing"/>
    <property type="evidence" value="ECO:0007669"/>
    <property type="project" value="UniProtKB-KW"/>
</dbReference>
<evidence type="ECO:0000256" key="7">
    <source>
        <dbReference type="RuleBase" id="RU004226"/>
    </source>
</evidence>
<geneLocation type="chloroplast" evidence="10"/>
<keyword evidence="5" id="KW-0819">tRNA processing</keyword>
<dbReference type="Pfam" id="PF01348">
    <property type="entry name" value="Intron_maturas2"/>
    <property type="match status" value="1"/>
</dbReference>
<evidence type="ECO:0000313" key="10">
    <source>
        <dbReference type="EMBL" id="AYW15706.1"/>
    </source>
</evidence>
<comment type="function">
    <text evidence="7">Usually encoded in the trnK tRNA gene intron. Probably assists in splicing its own and other chloroplast group II introns.</text>
</comment>
<evidence type="ECO:0000256" key="4">
    <source>
        <dbReference type="ARBA" id="ARBA00022664"/>
    </source>
</evidence>
<feature type="domain" description="Domain X" evidence="8">
    <location>
        <begin position="364"/>
        <end position="455"/>
    </location>
</feature>
<reference evidence="10" key="1">
    <citation type="journal article" date="2018" name="Genome Biol. Evol.">
        <title>Mobile Elements Shape Plastome Evolution in Ferns.</title>
        <authorList>
            <person name="Robison T.A."/>
            <person name="Grusz A.L."/>
            <person name="Wolf P.G."/>
            <person name="Mower J.P."/>
            <person name="Fauskee B.D."/>
            <person name="Sosa K."/>
            <person name="Schuettpelz E.L."/>
        </authorList>
    </citation>
    <scope>NUCLEOTIDE SEQUENCE</scope>
</reference>
<dbReference type="InterPro" id="IPR024942">
    <property type="entry name" value="Maturase_MatK_N"/>
</dbReference>
<sequence length="498" mass="58302">MKATYGSLTKSGALQKNETLYINKDSFLCPTLFLFEENFYLMNSKQRSDGLNIELVSGAWSTVAVRRLIGIMRVRNYLEIVDSEFVRNSTDRLNADMHFYPLLKIICLTLSISLFRWAVDRASSRSEISQSIHSIFLFMEDRFTKSNHVSEADLPQSLHSETPIRLFRRKIRDVSLPHLLRIVSCNKIFCERTLFSCQVIEKNSIDTLFRNFYIYEIDLLLLISWKRISNSRVNYFLSIEHYNIFRKDRNVSICDFELGAAAGVDSYFNRRSCIHYGRYGSKFLTIFGGSRYFAKKWLYYFSTLFKHHFHHQPRFSQPCMELLSTSCISFLGYKPTLRPVPKNVRIETTMSLHIGILNEIKFHPRIPISTIIKILTKLKFCDGTGRPVGKSSWAVLTGGEILNRYVQLWQVFFLYYGASMNRDELRRLRYILQISCNRTLAGKHKSTIRLLQSTFDLEIRNQLLASSKYELSNSRRVWHLTLIWSVSVKFSVLERILQ</sequence>
<dbReference type="EMBL" id="MH173081">
    <property type="protein sequence ID" value="AYW15706.1"/>
    <property type="molecule type" value="Genomic_DNA"/>
</dbReference>
<gene>
    <name evidence="10" type="primary">matK</name>
</gene>
<keyword evidence="3 7" id="KW-0934">Plastid</keyword>
<evidence type="ECO:0000259" key="9">
    <source>
        <dbReference type="Pfam" id="PF01824"/>
    </source>
</evidence>
<proteinExistence type="inferred from homology"/>
<comment type="similarity">
    <text evidence="2">Belongs to the intron maturase 2 family. MatK subfamily.</text>
</comment>
<accession>A0A3G5CS75</accession>
<comment type="subcellular location">
    <subcellularLocation>
        <location evidence="1">Plastid</location>
    </subcellularLocation>
</comment>
<dbReference type="GeneID" id="38746442"/>
<protein>
    <submittedName>
        <fullName evidence="10">Maturase K</fullName>
    </submittedName>
</protein>
<dbReference type="Pfam" id="PF01824">
    <property type="entry name" value="MatK_N"/>
    <property type="match status" value="1"/>
</dbReference>
<evidence type="ECO:0000256" key="6">
    <source>
        <dbReference type="ARBA" id="ARBA00022884"/>
    </source>
</evidence>
<dbReference type="GO" id="GO:0008033">
    <property type="term" value="P:tRNA processing"/>
    <property type="evidence" value="ECO:0007669"/>
    <property type="project" value="UniProtKB-KW"/>
</dbReference>
<keyword evidence="4" id="KW-0507">mRNA processing</keyword>
<evidence type="ECO:0000256" key="3">
    <source>
        <dbReference type="ARBA" id="ARBA00022640"/>
    </source>
</evidence>
<dbReference type="GO" id="GO:0009507">
    <property type="term" value="C:chloroplast"/>
    <property type="evidence" value="ECO:0007669"/>
    <property type="project" value="InterPro"/>
</dbReference>
<evidence type="ECO:0000259" key="8">
    <source>
        <dbReference type="Pfam" id="PF01348"/>
    </source>
</evidence>
<dbReference type="PANTHER" id="PTHR34811">
    <property type="entry name" value="MATURASE K"/>
    <property type="match status" value="1"/>
</dbReference>
<dbReference type="PANTHER" id="PTHR34811:SF1">
    <property type="entry name" value="MATURASE K"/>
    <property type="match status" value="1"/>
</dbReference>